<sequence length="347" mass="37762">MRKSMLVITLCCSFSLLAQTAVPTPTATSVQLSESRLSYEVPTIDAAGTVYSINNTEITAGIDGRLSWVAEAGTLVQAGDLLVQLDPVPLQLQKAELTAQWQRAKLQTAYFQAEYQRLQNLQQSQSVSLLQLDKARSDYQLAQADADIIAARIAQLDDQLSRTQVTAPFAGVVAQRLREAGGDVSRSTPLLRLQDIYQLEVRAYVPLQYLRYVKLGDILQISNLQYQGSAAVTAVIPAADAQSQRAELRLKLGAASTQWLAGELVNVKVATRNSKAAITIHRDAVLLRSDGTYVVTVDNNNIARRKAVKISDGHGDWVTVDEGLQAGEKVVTRGAERLQDGQSVSQS</sequence>
<dbReference type="RefSeq" id="WP_092795927.1">
    <property type="nucleotide sequence ID" value="NZ_FNXF01000016.1"/>
</dbReference>
<comment type="similarity">
    <text evidence="1">Belongs to the membrane fusion protein (MFP) (TC 8.A.1) family.</text>
</comment>
<dbReference type="GO" id="GO:0015562">
    <property type="term" value="F:efflux transmembrane transporter activity"/>
    <property type="evidence" value="ECO:0007669"/>
    <property type="project" value="TreeGrafter"/>
</dbReference>
<reference evidence="6" key="1">
    <citation type="submission" date="2016-10" db="EMBL/GenBank/DDBJ databases">
        <authorList>
            <person name="Varghese N."/>
            <person name="Submissions S."/>
        </authorList>
    </citation>
    <scope>NUCLEOTIDE SEQUENCE [LARGE SCALE GENOMIC DNA]</scope>
    <source>
        <strain evidence="6">DSM 17616</strain>
    </source>
</reference>
<dbReference type="EMBL" id="FNXF01000016">
    <property type="protein sequence ID" value="SEI08062.1"/>
    <property type="molecule type" value="Genomic_DNA"/>
</dbReference>
<evidence type="ECO:0000256" key="2">
    <source>
        <dbReference type="SAM" id="SignalP"/>
    </source>
</evidence>
<dbReference type="InterPro" id="IPR058625">
    <property type="entry name" value="MdtA-like_BSH"/>
</dbReference>
<evidence type="ECO:0000259" key="3">
    <source>
        <dbReference type="Pfam" id="PF25917"/>
    </source>
</evidence>
<dbReference type="AlphaFoldDB" id="A0A1H6N0L0"/>
<dbReference type="InterPro" id="IPR006143">
    <property type="entry name" value="RND_pump_MFP"/>
</dbReference>
<dbReference type="InterPro" id="IPR058637">
    <property type="entry name" value="YknX-like_C"/>
</dbReference>
<dbReference type="Gene3D" id="2.40.420.20">
    <property type="match status" value="1"/>
</dbReference>
<accession>A0A1H6N0L0</accession>
<dbReference type="OrthoDB" id="5696526at2"/>
<name>A0A1H6N0L0_9GAMM</name>
<dbReference type="PANTHER" id="PTHR30469">
    <property type="entry name" value="MULTIDRUG RESISTANCE PROTEIN MDTA"/>
    <property type="match status" value="1"/>
</dbReference>
<feature type="chain" id="PRO_5011479728" evidence="2">
    <location>
        <begin position="19"/>
        <end position="347"/>
    </location>
</feature>
<dbReference type="Pfam" id="PF25917">
    <property type="entry name" value="BSH_RND"/>
    <property type="match status" value="1"/>
</dbReference>
<dbReference type="Proteomes" id="UP000199371">
    <property type="component" value="Unassembled WGS sequence"/>
</dbReference>
<feature type="domain" description="Multidrug resistance protein MdtA-like barrel-sandwich hybrid" evidence="3">
    <location>
        <begin position="55"/>
        <end position="185"/>
    </location>
</feature>
<evidence type="ECO:0000313" key="5">
    <source>
        <dbReference type="EMBL" id="SEI08062.1"/>
    </source>
</evidence>
<protein>
    <submittedName>
        <fullName evidence="5">RND family efflux transporter, MFP subunit</fullName>
    </submittedName>
</protein>
<dbReference type="GO" id="GO:1990281">
    <property type="term" value="C:efflux pump complex"/>
    <property type="evidence" value="ECO:0007669"/>
    <property type="project" value="TreeGrafter"/>
</dbReference>
<feature type="signal peptide" evidence="2">
    <location>
        <begin position="1"/>
        <end position="18"/>
    </location>
</feature>
<dbReference type="Gene3D" id="2.40.50.100">
    <property type="match status" value="1"/>
</dbReference>
<evidence type="ECO:0000256" key="1">
    <source>
        <dbReference type="ARBA" id="ARBA00009477"/>
    </source>
</evidence>
<proteinExistence type="inferred from homology"/>
<dbReference type="PANTHER" id="PTHR30469:SF15">
    <property type="entry name" value="HLYD FAMILY OF SECRETION PROTEINS"/>
    <property type="match status" value="1"/>
</dbReference>
<dbReference type="Gene3D" id="1.10.287.470">
    <property type="entry name" value="Helix hairpin bin"/>
    <property type="match status" value="1"/>
</dbReference>
<dbReference type="Pfam" id="PF25989">
    <property type="entry name" value="YknX_C"/>
    <property type="match status" value="1"/>
</dbReference>
<evidence type="ECO:0000313" key="6">
    <source>
        <dbReference type="Proteomes" id="UP000199371"/>
    </source>
</evidence>
<feature type="domain" description="YknX-like C-terminal permuted SH3-like" evidence="4">
    <location>
        <begin position="278"/>
        <end position="345"/>
    </location>
</feature>
<evidence type="ECO:0000259" key="4">
    <source>
        <dbReference type="Pfam" id="PF25989"/>
    </source>
</evidence>
<keyword evidence="2" id="KW-0732">Signal</keyword>
<dbReference type="NCBIfam" id="TIGR01730">
    <property type="entry name" value="RND_mfp"/>
    <property type="match status" value="1"/>
</dbReference>
<gene>
    <name evidence="5" type="ORF">SAMN05660691_03427</name>
</gene>
<keyword evidence="6" id="KW-1185">Reference proteome</keyword>
<dbReference type="SUPFAM" id="SSF111369">
    <property type="entry name" value="HlyD-like secretion proteins"/>
    <property type="match status" value="1"/>
</dbReference>
<organism evidence="5 6">
    <name type="scientific">Rheinheimera pacifica</name>
    <dbReference type="NCBI Taxonomy" id="173990"/>
    <lineage>
        <taxon>Bacteria</taxon>
        <taxon>Pseudomonadati</taxon>
        <taxon>Pseudomonadota</taxon>
        <taxon>Gammaproteobacteria</taxon>
        <taxon>Chromatiales</taxon>
        <taxon>Chromatiaceae</taxon>
        <taxon>Rheinheimera</taxon>
    </lineage>
</organism>
<dbReference type="STRING" id="173990.SAMN05660691_03427"/>
<dbReference type="Gene3D" id="2.40.30.170">
    <property type="match status" value="1"/>
</dbReference>